<evidence type="ECO:0000256" key="7">
    <source>
        <dbReference type="ARBA" id="ARBA00022692"/>
    </source>
</evidence>
<dbReference type="NCBIfam" id="TIGR03423">
    <property type="entry name" value="pbp2_mrdA"/>
    <property type="match status" value="1"/>
</dbReference>
<feature type="active site" description="Acyl-ester intermediate" evidence="14">
    <location>
        <position position="329"/>
    </location>
</feature>
<dbReference type="HAMAP" id="MF_02081">
    <property type="entry name" value="MrdA_transpept"/>
    <property type="match status" value="1"/>
</dbReference>
<dbReference type="GO" id="GO:0008360">
    <property type="term" value="P:regulation of cell shape"/>
    <property type="evidence" value="ECO:0007669"/>
    <property type="project" value="UniProtKB-KW"/>
</dbReference>
<evidence type="ECO:0000256" key="12">
    <source>
        <dbReference type="ARBA" id="ARBA00023136"/>
    </source>
</evidence>
<protein>
    <recommendedName>
        <fullName evidence="14">Peptidoglycan D,D-transpeptidase MrdA</fullName>
        <ecNumber evidence="14">3.4.16.4</ecNumber>
    </recommendedName>
    <alternativeName>
        <fullName evidence="14">Penicillin-binding protein 2</fullName>
        <shortName evidence="14">PBP-2</shortName>
    </alternativeName>
</protein>
<keyword evidence="4 14" id="KW-0997">Cell inner membrane</keyword>
<evidence type="ECO:0000313" key="18">
    <source>
        <dbReference type="Proteomes" id="UP000011021"/>
    </source>
</evidence>
<dbReference type="EC" id="3.4.16.4" evidence="14"/>
<dbReference type="InterPro" id="IPR050515">
    <property type="entry name" value="Beta-lactam/transpept"/>
</dbReference>
<evidence type="ECO:0000256" key="11">
    <source>
        <dbReference type="ARBA" id="ARBA00022989"/>
    </source>
</evidence>
<dbReference type="GO" id="GO:0071972">
    <property type="term" value="F:peptidoglycan L,D-transpeptidase activity"/>
    <property type="evidence" value="ECO:0007669"/>
    <property type="project" value="TreeGrafter"/>
</dbReference>
<dbReference type="AlphaFoldDB" id="E7S016"/>
<evidence type="ECO:0000256" key="13">
    <source>
        <dbReference type="ARBA" id="ARBA00023316"/>
    </source>
</evidence>
<evidence type="ECO:0000259" key="15">
    <source>
        <dbReference type="Pfam" id="PF00905"/>
    </source>
</evidence>
<comment type="catalytic activity">
    <reaction evidence="14">
        <text>Preferential cleavage: (Ac)2-L-Lys-D-Ala-|-D-Ala. Also transpeptidation of peptidyl-alanyl moieties that are N-acyl substituents of D-alanine.</text>
        <dbReference type="EC" id="3.4.16.4"/>
    </reaction>
</comment>
<dbReference type="InterPro" id="IPR017790">
    <property type="entry name" value="Penicillin-binding_protein_2"/>
</dbReference>
<dbReference type="GO" id="GO:0005886">
    <property type="term" value="C:plasma membrane"/>
    <property type="evidence" value="ECO:0007669"/>
    <property type="project" value="UniProtKB-SubCell"/>
</dbReference>
<dbReference type="GO" id="GO:0008658">
    <property type="term" value="F:penicillin binding"/>
    <property type="evidence" value="ECO:0007669"/>
    <property type="project" value="InterPro"/>
</dbReference>
<evidence type="ECO:0000256" key="5">
    <source>
        <dbReference type="ARBA" id="ARBA00022645"/>
    </source>
</evidence>
<dbReference type="Gene3D" id="3.40.710.10">
    <property type="entry name" value="DD-peptidase/beta-lactamase superfamily"/>
    <property type="match status" value="1"/>
</dbReference>
<dbReference type="HOGENOM" id="CLU_009289_1_2_4"/>
<dbReference type="PANTHER" id="PTHR30627:SF2">
    <property type="entry name" value="PEPTIDOGLYCAN D,D-TRANSPEPTIDASE MRDA"/>
    <property type="match status" value="1"/>
</dbReference>
<keyword evidence="11 14" id="KW-1133">Transmembrane helix</keyword>
<sequence length="622" mass="68638">MAMRRPPQPPSPARFNRRLLIAMAGSLAGFGLLAAQAWNLQVASYDKYHALAEDNRITMLPLAPQRGRILDRNGIVLAEDVYTPALEIATSQARNVDRLVQQLSKIVPISPLEVRRFKRLAAGNKNTDGTIPLKTRLTDEEAARLAAVRFRFDGLEIKARPHRHYPLGTTAAHVIGHIGRISNADNDMLARTERTSDYAGSTHIGKLGLEQSYETQLHGKVGLEEVEITASGRPVRSLSRQPATPGQDIRLALDIPLQQLAEELLAGYRGALVAIEPRTGEILAFVSMPSFDPNLFVDGIDHRNWQALNGDPDRPLLNRPLRGTYPPGSTYKPFMALAVLENKVRKPEDTIQDPGYWMLGKHRFRDSKPQGHGRVDLYKSIVVSSDTYYYGAAYDLGVDRIHDFMAPWGFGRLTGIDLPDEQPGLLPSSAWKQQRFKQPWFPGETPSVGIGQGYNAFTILQLAHATATLANDAVAHRPHLVTHVGSVMPDNGEAPDGKPIRVSSQNLKLVQRAMTDVTRKGTARTAFLEAEYESAGKTGTAQVIGIRQNEKYDEKKVAHHFRDHSLYIGYAPAQNPRIALALVVENGGFGARTAAPMARRIFDFYLLGKRTPTPPAPVEATP</sequence>
<dbReference type="eggNOG" id="COG0768">
    <property type="taxonomic scope" value="Bacteria"/>
</dbReference>
<keyword evidence="12 14" id="KW-0472">Membrane</keyword>
<dbReference type="UniPathway" id="UPA00219"/>
<dbReference type="GO" id="GO:0009252">
    <property type="term" value="P:peptidoglycan biosynthetic process"/>
    <property type="evidence" value="ECO:0007669"/>
    <property type="project" value="UniProtKB-UniRule"/>
</dbReference>
<dbReference type="STRING" id="887898.HMPREF0551_2280"/>
<dbReference type="Gene3D" id="3.90.1310.10">
    <property type="entry name" value="Penicillin-binding protein 2a (Domain 2)"/>
    <property type="match status" value="1"/>
</dbReference>
<evidence type="ECO:0000256" key="3">
    <source>
        <dbReference type="ARBA" id="ARBA00022475"/>
    </source>
</evidence>
<keyword evidence="6 14" id="KW-0645">Protease</keyword>
<keyword evidence="3 14" id="KW-1003">Cell membrane</keyword>
<name>E7S016_9BURK</name>
<reference evidence="17 18" key="1">
    <citation type="submission" date="2010-12" db="EMBL/GenBank/DDBJ databases">
        <authorList>
            <person name="Muzny D."/>
            <person name="Qin X."/>
            <person name="Deng J."/>
            <person name="Jiang H."/>
            <person name="Liu Y."/>
            <person name="Qu J."/>
            <person name="Song X.-Z."/>
            <person name="Zhang L."/>
            <person name="Thornton R."/>
            <person name="Coyle M."/>
            <person name="Francisco L."/>
            <person name="Jackson L."/>
            <person name="Javaid M."/>
            <person name="Korchina V."/>
            <person name="Kovar C."/>
            <person name="Mata R."/>
            <person name="Mathew T."/>
            <person name="Ngo R."/>
            <person name="Nguyen L."/>
            <person name="Nguyen N."/>
            <person name="Okwuonu G."/>
            <person name="Ongeri F."/>
            <person name="Pham C."/>
            <person name="Simmons D."/>
            <person name="Wilczek-Boney K."/>
            <person name="Hale W."/>
            <person name="Jakkamsetti A."/>
            <person name="Pham P."/>
            <person name="Ruth R."/>
            <person name="San Lucas F."/>
            <person name="Warren J."/>
            <person name="Zhang J."/>
            <person name="Zhao Z."/>
            <person name="Zhou C."/>
            <person name="Zhu D."/>
            <person name="Lee S."/>
            <person name="Bess C."/>
            <person name="Blankenburg K."/>
            <person name="Forbes L."/>
            <person name="Fu Q."/>
            <person name="Gubbala S."/>
            <person name="Hirani K."/>
            <person name="Jayaseelan J.C."/>
            <person name="Lara F."/>
            <person name="Munidasa M."/>
            <person name="Palculict T."/>
            <person name="Patil S."/>
            <person name="Pu L.-L."/>
            <person name="Saada N."/>
            <person name="Tang L."/>
            <person name="Weissenberger G."/>
            <person name="Zhu Y."/>
            <person name="Hemphill L."/>
            <person name="Shang Y."/>
            <person name="Youmans B."/>
            <person name="Ayvaz T."/>
            <person name="Ross M."/>
            <person name="Santibanez J."/>
            <person name="Aqrawi P."/>
            <person name="Gross S."/>
            <person name="Joshi V."/>
            <person name="Fowler G."/>
            <person name="Nazareth L."/>
            <person name="Reid J."/>
            <person name="Worley K."/>
            <person name="Petrosino J."/>
            <person name="Highlander S."/>
            <person name="Gibbs R."/>
        </authorList>
    </citation>
    <scope>NUCLEOTIDE SEQUENCE [LARGE SCALE GENOMIC DNA]</scope>
    <source>
        <strain evidence="17 18">ATCC 51599</strain>
    </source>
</reference>
<dbReference type="Gene3D" id="3.30.1390.30">
    <property type="entry name" value="Penicillin-binding protein 2a, domain 3"/>
    <property type="match status" value="1"/>
</dbReference>
<dbReference type="InterPro" id="IPR036138">
    <property type="entry name" value="PBP_dimer_sf"/>
</dbReference>
<evidence type="ECO:0000256" key="4">
    <source>
        <dbReference type="ARBA" id="ARBA00022519"/>
    </source>
</evidence>
<evidence type="ECO:0000256" key="2">
    <source>
        <dbReference type="ARBA" id="ARBA00004236"/>
    </source>
</evidence>
<keyword evidence="13 14" id="KW-0961">Cell wall biogenesis/degradation</keyword>
<dbReference type="SUPFAM" id="SSF56601">
    <property type="entry name" value="beta-lactamase/transpeptidase-like"/>
    <property type="match status" value="1"/>
</dbReference>
<keyword evidence="7 14" id="KW-0812">Transmembrane</keyword>
<dbReference type="InterPro" id="IPR005311">
    <property type="entry name" value="PBP_dimer"/>
</dbReference>
<evidence type="ECO:0000256" key="9">
    <source>
        <dbReference type="ARBA" id="ARBA00022960"/>
    </source>
</evidence>
<evidence type="ECO:0000259" key="16">
    <source>
        <dbReference type="Pfam" id="PF03717"/>
    </source>
</evidence>
<dbReference type="Pfam" id="PF00905">
    <property type="entry name" value="Transpeptidase"/>
    <property type="match status" value="1"/>
</dbReference>
<dbReference type="SUPFAM" id="SSF56519">
    <property type="entry name" value="Penicillin binding protein dimerisation domain"/>
    <property type="match status" value="1"/>
</dbReference>
<evidence type="ECO:0000256" key="10">
    <source>
        <dbReference type="ARBA" id="ARBA00022984"/>
    </source>
</evidence>
<dbReference type="InterPro" id="IPR012338">
    <property type="entry name" value="Beta-lactam/transpept-like"/>
</dbReference>
<keyword evidence="18" id="KW-1185">Reference proteome</keyword>
<feature type="domain" description="Penicillin-binding protein dimerisation" evidence="16">
    <location>
        <begin position="63"/>
        <end position="237"/>
    </location>
</feature>
<gene>
    <name evidence="14 17" type="primary">mrdA</name>
    <name evidence="17" type="ORF">HMPREF0551_2280</name>
</gene>
<evidence type="ECO:0000256" key="1">
    <source>
        <dbReference type="ARBA" id="ARBA00004167"/>
    </source>
</evidence>
<comment type="subcellular location">
    <subcellularLocation>
        <location evidence="2">Cell membrane</location>
    </subcellularLocation>
    <subcellularLocation>
        <location evidence="1">Membrane</location>
        <topology evidence="1">Single-pass membrane protein</topology>
    </subcellularLocation>
</comment>
<keyword evidence="9 14" id="KW-0133">Cell shape</keyword>
<dbReference type="Proteomes" id="UP000011021">
    <property type="component" value="Unassembled WGS sequence"/>
</dbReference>
<dbReference type="PANTHER" id="PTHR30627">
    <property type="entry name" value="PEPTIDOGLYCAN D,D-TRANSPEPTIDASE"/>
    <property type="match status" value="1"/>
</dbReference>
<comment type="caution">
    <text evidence="14">Lacks conserved residue(s) required for the propagation of feature annotation.</text>
</comment>
<evidence type="ECO:0000256" key="6">
    <source>
        <dbReference type="ARBA" id="ARBA00022670"/>
    </source>
</evidence>
<evidence type="ECO:0000313" key="17">
    <source>
        <dbReference type="EMBL" id="EFV94165.1"/>
    </source>
</evidence>
<keyword evidence="5 14" id="KW-0121">Carboxypeptidase</keyword>
<dbReference type="GO" id="GO:0006508">
    <property type="term" value="P:proteolysis"/>
    <property type="evidence" value="ECO:0007669"/>
    <property type="project" value="UniProtKB-KW"/>
</dbReference>
<comment type="function">
    <text evidence="14">Catalyzes cross-linking of the peptidoglycan cell wall.</text>
</comment>
<dbReference type="InterPro" id="IPR001460">
    <property type="entry name" value="PCN-bd_Tpept"/>
</dbReference>
<proteinExistence type="inferred from homology"/>
<comment type="similarity">
    <text evidence="14">Belongs to the transpeptidase family. MrdA subfamily.</text>
</comment>
<organism evidence="17 18">
    <name type="scientific">Lautropia mirabilis ATCC 51599</name>
    <dbReference type="NCBI Taxonomy" id="887898"/>
    <lineage>
        <taxon>Bacteria</taxon>
        <taxon>Pseudomonadati</taxon>
        <taxon>Pseudomonadota</taxon>
        <taxon>Betaproteobacteria</taxon>
        <taxon>Burkholderiales</taxon>
        <taxon>Burkholderiaceae</taxon>
        <taxon>Lautropia</taxon>
    </lineage>
</organism>
<keyword evidence="8 14" id="KW-0378">Hydrolase</keyword>
<accession>E7S016</accession>
<evidence type="ECO:0000256" key="14">
    <source>
        <dbReference type="HAMAP-Rule" id="MF_02081"/>
    </source>
</evidence>
<evidence type="ECO:0000256" key="8">
    <source>
        <dbReference type="ARBA" id="ARBA00022801"/>
    </source>
</evidence>
<feature type="domain" description="Penicillin-binding protein transpeptidase" evidence="15">
    <location>
        <begin position="270"/>
        <end position="602"/>
    </location>
</feature>
<dbReference type="GO" id="GO:0071555">
    <property type="term" value="P:cell wall organization"/>
    <property type="evidence" value="ECO:0007669"/>
    <property type="project" value="UniProtKB-KW"/>
</dbReference>
<dbReference type="GO" id="GO:0009002">
    <property type="term" value="F:serine-type D-Ala-D-Ala carboxypeptidase activity"/>
    <property type="evidence" value="ECO:0007669"/>
    <property type="project" value="UniProtKB-UniRule"/>
</dbReference>
<comment type="pathway">
    <text evidence="14">Cell wall biogenesis; peptidoglycan biosynthesis.</text>
</comment>
<dbReference type="Pfam" id="PF03717">
    <property type="entry name" value="PBP_dimer"/>
    <property type="match status" value="1"/>
</dbReference>
<dbReference type="EMBL" id="AEQP01000022">
    <property type="protein sequence ID" value="EFV94165.1"/>
    <property type="molecule type" value="Genomic_DNA"/>
</dbReference>
<comment type="caution">
    <text evidence="17">The sequence shown here is derived from an EMBL/GenBank/DDBJ whole genome shotgun (WGS) entry which is preliminary data.</text>
</comment>
<keyword evidence="10 14" id="KW-0573">Peptidoglycan synthesis</keyword>